<dbReference type="GO" id="GO:0005737">
    <property type="term" value="C:cytoplasm"/>
    <property type="evidence" value="ECO:0007669"/>
    <property type="project" value="UniProtKB-SubCell"/>
</dbReference>
<gene>
    <name evidence="21" type="primary">RBM19</name>
    <name evidence="21" type="synonym">rbm19</name>
</gene>
<proteinExistence type="inferred from homology"/>
<evidence type="ECO:0000256" key="17">
    <source>
        <dbReference type="ARBA" id="ARBA00075692"/>
    </source>
</evidence>
<evidence type="ECO:0000256" key="4">
    <source>
        <dbReference type="ARBA" id="ARBA00004642"/>
    </source>
</evidence>
<feature type="domain" description="RRM" evidence="20">
    <location>
        <begin position="774"/>
        <end position="854"/>
    </location>
</feature>
<dbReference type="InterPro" id="IPR034418">
    <property type="entry name" value="RMB19_RRM1"/>
</dbReference>
<organism evidence="21 22">
    <name type="scientific">Oreochromis niloticus</name>
    <name type="common">Nile tilapia</name>
    <name type="synonym">Tilapia nilotica</name>
    <dbReference type="NCBI Taxonomy" id="8128"/>
    <lineage>
        <taxon>Eukaryota</taxon>
        <taxon>Metazoa</taxon>
        <taxon>Chordata</taxon>
        <taxon>Craniata</taxon>
        <taxon>Vertebrata</taxon>
        <taxon>Euteleostomi</taxon>
        <taxon>Actinopterygii</taxon>
        <taxon>Neopterygii</taxon>
        <taxon>Teleostei</taxon>
        <taxon>Neoteleostei</taxon>
        <taxon>Acanthomorphata</taxon>
        <taxon>Ovalentaria</taxon>
        <taxon>Cichlomorphae</taxon>
        <taxon>Cichliformes</taxon>
        <taxon>Cichlidae</taxon>
        <taxon>African cichlids</taxon>
        <taxon>Pseudocrenilabrinae</taxon>
        <taxon>Oreochromini</taxon>
        <taxon>Oreochromis</taxon>
    </lineage>
</organism>
<feature type="domain" description="RRM" evidence="20">
    <location>
        <begin position="270"/>
        <end position="345"/>
    </location>
</feature>
<dbReference type="PROSITE" id="PS50102">
    <property type="entry name" value="RRM"/>
    <property type="match status" value="6"/>
</dbReference>
<evidence type="ECO:0000256" key="11">
    <source>
        <dbReference type="ARBA" id="ARBA00022737"/>
    </source>
</evidence>
<feature type="compositionally biased region" description="Basic and acidic residues" evidence="19">
    <location>
        <begin position="249"/>
        <end position="262"/>
    </location>
</feature>
<dbReference type="Gene3D" id="3.30.70.330">
    <property type="match status" value="6"/>
</dbReference>
<feature type="compositionally biased region" description="Polar residues" evidence="19">
    <location>
        <begin position="136"/>
        <end position="151"/>
    </location>
</feature>
<evidence type="ECO:0000313" key="22">
    <source>
        <dbReference type="Proteomes" id="UP000005207"/>
    </source>
</evidence>
<feature type="domain" description="RRM" evidence="20">
    <location>
        <begin position="2"/>
        <end position="79"/>
    </location>
</feature>
<feature type="compositionally biased region" description="Acidic residues" evidence="19">
    <location>
        <begin position="180"/>
        <end position="202"/>
    </location>
</feature>
<name>A0A669EDV4_ORENI</name>
<dbReference type="CDD" id="cd12571">
    <property type="entry name" value="RRM6_RBM19"/>
    <property type="match status" value="1"/>
</dbReference>
<evidence type="ECO:0000256" key="16">
    <source>
        <dbReference type="ARBA" id="ARBA00070535"/>
    </source>
</evidence>
<feature type="region of interest" description="Disordered" evidence="19">
    <location>
        <begin position="351"/>
        <end position="372"/>
    </location>
</feature>
<dbReference type="InterPro" id="IPR000504">
    <property type="entry name" value="RRM_dom"/>
</dbReference>
<dbReference type="GO" id="GO:0005654">
    <property type="term" value="C:nucleoplasm"/>
    <property type="evidence" value="ECO:0007669"/>
    <property type="project" value="UniProtKB-SubCell"/>
</dbReference>
<sequence>MSRLIVKNLPNGMKEDRFRSMFAAFGTLTDCSLKFTKDGKFRKFGFVGFKSEEDANKALKHFNKSFVDTSRVTVEMCKAFGDPSKARAWSKHTQSSGQGKPSAPADTDGKKVGNTCGREITVFLEEEPEFKEFLSVHQNRSQAPTWANDTAQEAPDPNKKKTAQSKKKPASDDYLNFDSDQSEEDKEDEEEENDESEDEDEEALKSGLSDMDYLRSKVAQTADTEEEEEDENKDEEEEEEDDDGPLQHTDSDYESGDRENISKTEPTTEFTVKLRGVPFNVKEKQIREFMTPLKPAAVRIGKNESGNRTGYVYVDLHSEEEVEKALKKNKDYIGGRYIEVFRVDAFAGKNKRDGKEKETDRNFSRKLKEDEEEEDVSESGRLFIRNLPYTCTEEDIKELFSKHGPLSDVLFPIDTLTKRPKGFAFVTYMIPENAVTALAQLDGHIFQGRMLHLLPSTAKKEKSDSDAGGPGSSSYKRQKDAKTKALSSSSHNWNTLFLGTSAVADAIAEKYNTTKSQVLDHESKGSVAVRMALGETQIVQETRQFLLDNSVSLDSFSQAAAARSNTVILVKNLPAGVQASELEELFSPYGSLGRVLLPPSGLTAIVEFLEPTEAKRAFTRLAYSKFHHVPLYLEWAPVGVFVAKPEPEKKAAEKEEKKKENEEEEGDDEEEEEEEALPGSTLFIKNLNFNTTEEKLLETFSKCGKVKSCTISKKKDKTGTKKGFKYFLSEHVLHCKVDDHQLELKVSERNMLLNISAAVVTRKKKQADKKQTGSKILVRNVPFQASVREIRELFCTFGELKTVRLPKKAAGSGSHRGFGFVDFLTKQDAKKAFAALCHSTHLYGRRLVLEWADAEETVEALRRKTAEHFHVTAKKQRKAEVMEGILETMETEGGVED</sequence>
<feature type="region of interest" description="Disordered" evidence="19">
    <location>
        <begin position="133"/>
        <end position="269"/>
    </location>
</feature>
<keyword evidence="14" id="KW-0539">Nucleus</keyword>
<dbReference type="FunFam" id="3.30.70.330:FF:000296">
    <property type="entry name" value="RNA binding motif protein 19"/>
    <property type="match status" value="1"/>
</dbReference>
<evidence type="ECO:0000256" key="9">
    <source>
        <dbReference type="ARBA" id="ARBA00022499"/>
    </source>
</evidence>
<dbReference type="CDD" id="cd12569">
    <property type="entry name" value="RRM4_RBM19"/>
    <property type="match status" value="1"/>
</dbReference>
<feature type="region of interest" description="Disordered" evidence="19">
    <location>
        <begin position="647"/>
        <end position="677"/>
    </location>
</feature>
<dbReference type="AlphaFoldDB" id="A0A669EDV4"/>
<evidence type="ECO:0000256" key="3">
    <source>
        <dbReference type="ARBA" id="ARBA00004604"/>
    </source>
</evidence>
<comment type="function">
    <text evidence="15">Plays a role in embryo pre-implantation development.</text>
</comment>
<dbReference type="GO" id="GO:0005730">
    <property type="term" value="C:nucleolus"/>
    <property type="evidence" value="ECO:0007669"/>
    <property type="project" value="UniProtKB-SubCell"/>
</dbReference>
<feature type="compositionally biased region" description="Acidic residues" evidence="19">
    <location>
        <begin position="662"/>
        <end position="676"/>
    </location>
</feature>
<feature type="region of interest" description="Disordered" evidence="19">
    <location>
        <begin position="457"/>
        <end position="483"/>
    </location>
</feature>
<feature type="domain" description="RRM" evidence="20">
    <location>
        <begin position="566"/>
        <end position="638"/>
    </location>
</feature>
<evidence type="ECO:0000256" key="14">
    <source>
        <dbReference type="ARBA" id="ARBA00023242"/>
    </source>
</evidence>
<evidence type="ECO:0000256" key="10">
    <source>
        <dbReference type="ARBA" id="ARBA00022553"/>
    </source>
</evidence>
<dbReference type="InterPro" id="IPR034421">
    <property type="entry name" value="RBM19_RRM6"/>
</dbReference>
<keyword evidence="22" id="KW-1185">Reference proteome</keyword>
<evidence type="ECO:0000256" key="12">
    <source>
        <dbReference type="ARBA" id="ARBA00022843"/>
    </source>
</evidence>
<comment type="similarity">
    <text evidence="5">Belongs to the RRM MRD1 family.</text>
</comment>
<dbReference type="Ensembl" id="ENSONIT00000075640.1">
    <property type="protein sequence ID" value="ENSONIP00000069222.1"/>
    <property type="gene ID" value="ENSONIG00000013576.2"/>
</dbReference>
<dbReference type="InterPro" id="IPR051945">
    <property type="entry name" value="RRM_MRD1_RNA_proc_ribogen"/>
</dbReference>
<keyword evidence="10" id="KW-0597">Phosphoprotein</keyword>
<dbReference type="FunFam" id="3.30.70.330:FF:000277">
    <property type="entry name" value="RNA binding motif protein 19"/>
    <property type="match status" value="1"/>
</dbReference>
<keyword evidence="7" id="KW-0217">Developmental protein</keyword>
<dbReference type="Pfam" id="PF00076">
    <property type="entry name" value="RRM_1"/>
    <property type="match status" value="6"/>
</dbReference>
<evidence type="ECO:0000256" key="6">
    <source>
        <dbReference type="ARBA" id="ARBA00022454"/>
    </source>
</evidence>
<dbReference type="FunFam" id="3.30.70.330:FF:000608">
    <property type="entry name" value="RNA binding motif protein 19"/>
    <property type="match status" value="1"/>
</dbReference>
<dbReference type="InterPro" id="IPR012677">
    <property type="entry name" value="Nucleotide-bd_a/b_plait_sf"/>
</dbReference>
<evidence type="ECO:0000313" key="21">
    <source>
        <dbReference type="Ensembl" id="ENSONIP00000069222.1"/>
    </source>
</evidence>
<dbReference type="PANTHER" id="PTHR48039:SF5">
    <property type="entry name" value="RNA-BINDING PROTEIN 28"/>
    <property type="match status" value="1"/>
</dbReference>
<dbReference type="GO" id="GO:0005694">
    <property type="term" value="C:chromosome"/>
    <property type="evidence" value="ECO:0007669"/>
    <property type="project" value="UniProtKB-SubCell"/>
</dbReference>
<dbReference type="GO" id="GO:0003729">
    <property type="term" value="F:mRNA binding"/>
    <property type="evidence" value="ECO:0007669"/>
    <property type="project" value="TreeGrafter"/>
</dbReference>
<evidence type="ECO:0000256" key="2">
    <source>
        <dbReference type="ARBA" id="ARBA00004496"/>
    </source>
</evidence>
<dbReference type="SUPFAM" id="SSF54928">
    <property type="entry name" value="RNA-binding domain, RBD"/>
    <property type="match status" value="5"/>
</dbReference>
<reference evidence="21" key="3">
    <citation type="submission" date="2025-09" db="UniProtKB">
        <authorList>
            <consortium name="Ensembl"/>
        </authorList>
    </citation>
    <scope>IDENTIFICATION</scope>
</reference>
<dbReference type="FunFam" id="3.30.70.330:FF:000240">
    <property type="entry name" value="RNA binding motif protein 19"/>
    <property type="match status" value="1"/>
</dbReference>
<dbReference type="GeneTree" id="ENSGT00840000129953"/>
<reference evidence="22" key="1">
    <citation type="submission" date="2012-01" db="EMBL/GenBank/DDBJ databases">
        <title>The Genome Sequence of Oreochromis niloticus (Nile Tilapia).</title>
        <authorList>
            <consortium name="Broad Institute Genome Assembly Team"/>
            <consortium name="Broad Institute Sequencing Platform"/>
            <person name="Di Palma F."/>
            <person name="Johnson J."/>
            <person name="Lander E.S."/>
            <person name="Lindblad-Toh K."/>
        </authorList>
    </citation>
    <scope>NUCLEOTIDE SEQUENCE [LARGE SCALE GENOMIC DNA]</scope>
</reference>
<evidence type="ECO:0000256" key="1">
    <source>
        <dbReference type="ARBA" id="ARBA00004286"/>
    </source>
</evidence>
<accession>A0A669EDV4</accession>
<feature type="compositionally biased region" description="Basic and acidic residues" evidence="19">
    <location>
        <begin position="351"/>
        <end position="369"/>
    </location>
</feature>
<dbReference type="InterPro" id="IPR034419">
    <property type="entry name" value="RBM19_RRM3"/>
</dbReference>
<dbReference type="CDD" id="cd12567">
    <property type="entry name" value="RRM3_RBM19"/>
    <property type="match status" value="1"/>
</dbReference>
<protein>
    <recommendedName>
        <fullName evidence="16">Probable RNA-binding protein 19</fullName>
    </recommendedName>
    <alternativeName>
        <fullName evidence="17">RNA-binding motif protein 19</fullName>
    </alternativeName>
</protein>
<evidence type="ECO:0000256" key="5">
    <source>
        <dbReference type="ARBA" id="ARBA00008033"/>
    </source>
</evidence>
<keyword evidence="13 18" id="KW-0694">RNA-binding</keyword>
<keyword evidence="8" id="KW-0963">Cytoplasm</keyword>
<comment type="subcellular location">
    <subcellularLocation>
        <location evidence="1">Chromosome</location>
    </subcellularLocation>
    <subcellularLocation>
        <location evidence="2">Cytoplasm</location>
    </subcellularLocation>
    <subcellularLocation>
        <location evidence="3">Nucleus</location>
        <location evidence="3">Nucleolus</location>
    </subcellularLocation>
    <subcellularLocation>
        <location evidence="4">Nucleus</location>
        <location evidence="4">Nucleoplasm</location>
    </subcellularLocation>
</comment>
<keyword evidence="11" id="KW-0677">Repeat</keyword>
<evidence type="ECO:0000256" key="8">
    <source>
        <dbReference type="ARBA" id="ARBA00022490"/>
    </source>
</evidence>
<evidence type="ECO:0000259" key="20">
    <source>
        <dbReference type="PROSITE" id="PS50102"/>
    </source>
</evidence>
<feature type="domain" description="RRM" evidence="20">
    <location>
        <begin position="380"/>
        <end position="458"/>
    </location>
</feature>
<dbReference type="InterPro" id="IPR034420">
    <property type="entry name" value="RBM19_RRM4"/>
</dbReference>
<evidence type="ECO:0000256" key="7">
    <source>
        <dbReference type="ARBA" id="ARBA00022473"/>
    </source>
</evidence>
<feature type="compositionally biased region" description="Acidic residues" evidence="19">
    <location>
        <begin position="223"/>
        <end position="244"/>
    </location>
</feature>
<evidence type="ECO:0000256" key="15">
    <source>
        <dbReference type="ARBA" id="ARBA00055332"/>
    </source>
</evidence>
<dbReference type="InterPro" id="IPR034417">
    <property type="entry name" value="RMB19_RRM2"/>
</dbReference>
<dbReference type="PANTHER" id="PTHR48039">
    <property type="entry name" value="RNA-BINDING MOTIF PROTEIN 14B"/>
    <property type="match status" value="1"/>
</dbReference>
<evidence type="ECO:0000256" key="19">
    <source>
        <dbReference type="SAM" id="MobiDB-lite"/>
    </source>
</evidence>
<feature type="compositionally biased region" description="Basic and acidic residues" evidence="19">
    <location>
        <begin position="647"/>
        <end position="661"/>
    </location>
</feature>
<keyword evidence="12" id="KW-0832">Ubl conjugation</keyword>
<dbReference type="FunFam" id="3.30.70.330:FF:000740">
    <property type="entry name" value="RNA binding motif protein 19"/>
    <property type="match status" value="1"/>
</dbReference>
<feature type="domain" description="RRM" evidence="20">
    <location>
        <begin position="680"/>
        <end position="758"/>
    </location>
</feature>
<keyword evidence="6" id="KW-0158">Chromosome</keyword>
<reference evidence="21" key="2">
    <citation type="submission" date="2025-08" db="UniProtKB">
        <authorList>
            <consortium name="Ensembl"/>
        </authorList>
    </citation>
    <scope>IDENTIFICATION</scope>
</reference>
<evidence type="ECO:0000256" key="18">
    <source>
        <dbReference type="PROSITE-ProRule" id="PRU00176"/>
    </source>
</evidence>
<feature type="region of interest" description="Disordered" evidence="19">
    <location>
        <begin position="85"/>
        <end position="112"/>
    </location>
</feature>
<dbReference type="CDD" id="cd12502">
    <property type="entry name" value="RRM2_RMB19"/>
    <property type="match status" value="1"/>
</dbReference>
<keyword evidence="9" id="KW-1017">Isopeptide bond</keyword>
<dbReference type="CDD" id="cd12564">
    <property type="entry name" value="RRM1_RBM19"/>
    <property type="match status" value="1"/>
</dbReference>
<dbReference type="SMART" id="SM00360">
    <property type="entry name" value="RRM"/>
    <property type="match status" value="6"/>
</dbReference>
<evidence type="ECO:0000256" key="13">
    <source>
        <dbReference type="ARBA" id="ARBA00022884"/>
    </source>
</evidence>
<dbReference type="InterPro" id="IPR035979">
    <property type="entry name" value="RBD_domain_sf"/>
</dbReference>
<dbReference type="Proteomes" id="UP000005207">
    <property type="component" value="Linkage group LG12"/>
</dbReference>